<gene>
    <name evidence="2" type="ORF">JET18_09280</name>
</gene>
<dbReference type="Proteomes" id="UP000661696">
    <property type="component" value="Unassembled WGS sequence"/>
</dbReference>
<organism evidence="2 3">
    <name type="scientific">Chryseobacterium endalhagicum</name>
    <dbReference type="NCBI Taxonomy" id="2797638"/>
    <lineage>
        <taxon>Bacteria</taxon>
        <taxon>Pseudomonadati</taxon>
        <taxon>Bacteroidota</taxon>
        <taxon>Flavobacteriia</taxon>
        <taxon>Flavobacteriales</taxon>
        <taxon>Weeksellaceae</taxon>
        <taxon>Chryseobacterium group</taxon>
        <taxon>Chryseobacterium</taxon>
    </lineage>
</organism>
<keyword evidence="3" id="KW-1185">Reference proteome</keyword>
<sequence>MKPKQMNGVPEQQYGGFHDTESKKQFDPGLLPLKFEILQKRFFSVSKWKSYCGEGFADFRLFDREGTETERPPQKGDFIRIDIPGPGEKESKGYDWVEITDLCFQEDSSPGSESIMITCRPSEDPKNKHNHHIAHFYSPKATSTFMISRTPDHLKAAVYGRNESPNLNAELIDIVRNLFVAAGGMVGISKIQWKKLAEGFLDFE</sequence>
<reference evidence="2 3" key="1">
    <citation type="submission" date="2020-12" db="EMBL/GenBank/DDBJ databases">
        <title>Chryseobacterium endoalhailicus sp. nov., isolated from seed of leguminous plant.</title>
        <authorList>
            <person name="Zhang X."/>
        </authorList>
    </citation>
    <scope>NUCLEOTIDE SEQUENCE [LARGE SCALE GENOMIC DNA]</scope>
    <source>
        <strain evidence="2 3">L7</strain>
    </source>
</reference>
<protein>
    <submittedName>
        <fullName evidence="2">Uncharacterized protein</fullName>
    </submittedName>
</protein>
<feature type="region of interest" description="Disordered" evidence="1">
    <location>
        <begin position="1"/>
        <end position="21"/>
    </location>
</feature>
<proteinExistence type="predicted"/>
<accession>A0ABS1QEK0</accession>
<evidence type="ECO:0000313" key="3">
    <source>
        <dbReference type="Proteomes" id="UP000661696"/>
    </source>
</evidence>
<name>A0ABS1QEK0_9FLAO</name>
<evidence type="ECO:0000313" key="2">
    <source>
        <dbReference type="EMBL" id="MBL1221029.1"/>
    </source>
</evidence>
<comment type="caution">
    <text evidence="2">The sequence shown here is derived from an EMBL/GenBank/DDBJ whole genome shotgun (WGS) entry which is preliminary data.</text>
</comment>
<evidence type="ECO:0000256" key="1">
    <source>
        <dbReference type="SAM" id="MobiDB-lite"/>
    </source>
</evidence>
<dbReference type="EMBL" id="JAELVM010000001">
    <property type="protein sequence ID" value="MBL1221029.1"/>
    <property type="molecule type" value="Genomic_DNA"/>
</dbReference>
<dbReference type="RefSeq" id="WP_202090324.1">
    <property type="nucleotide sequence ID" value="NZ_JAELVM010000001.1"/>
</dbReference>